<organism evidence="1 2">
    <name type="scientific">Senna tora</name>
    <dbReference type="NCBI Taxonomy" id="362788"/>
    <lineage>
        <taxon>Eukaryota</taxon>
        <taxon>Viridiplantae</taxon>
        <taxon>Streptophyta</taxon>
        <taxon>Embryophyta</taxon>
        <taxon>Tracheophyta</taxon>
        <taxon>Spermatophyta</taxon>
        <taxon>Magnoliopsida</taxon>
        <taxon>eudicotyledons</taxon>
        <taxon>Gunneridae</taxon>
        <taxon>Pentapetalae</taxon>
        <taxon>rosids</taxon>
        <taxon>fabids</taxon>
        <taxon>Fabales</taxon>
        <taxon>Fabaceae</taxon>
        <taxon>Caesalpinioideae</taxon>
        <taxon>Cassia clade</taxon>
        <taxon>Senna</taxon>
    </lineage>
</organism>
<name>A0A834WIL3_9FABA</name>
<keyword evidence="2" id="KW-1185">Reference proteome</keyword>
<protein>
    <submittedName>
        <fullName evidence="1">Uncharacterized protein</fullName>
    </submittedName>
</protein>
<evidence type="ECO:0000313" key="2">
    <source>
        <dbReference type="Proteomes" id="UP000634136"/>
    </source>
</evidence>
<dbReference type="Proteomes" id="UP000634136">
    <property type="component" value="Unassembled WGS sequence"/>
</dbReference>
<gene>
    <name evidence="1" type="ORF">G2W53_022266</name>
</gene>
<proteinExistence type="predicted"/>
<comment type="caution">
    <text evidence="1">The sequence shown here is derived from an EMBL/GenBank/DDBJ whole genome shotgun (WGS) entry which is preliminary data.</text>
</comment>
<accession>A0A834WIL3</accession>
<evidence type="ECO:0000313" key="1">
    <source>
        <dbReference type="EMBL" id="KAF7824122.1"/>
    </source>
</evidence>
<dbReference type="AlphaFoldDB" id="A0A834WIL3"/>
<dbReference type="EMBL" id="JAAIUW010000007">
    <property type="protein sequence ID" value="KAF7824122.1"/>
    <property type="molecule type" value="Genomic_DNA"/>
</dbReference>
<reference evidence="1" key="1">
    <citation type="submission" date="2020-09" db="EMBL/GenBank/DDBJ databases">
        <title>Genome-Enabled Discovery of Anthraquinone Biosynthesis in Senna tora.</title>
        <authorList>
            <person name="Kang S.-H."/>
            <person name="Pandey R.P."/>
            <person name="Lee C.-M."/>
            <person name="Sim J.-S."/>
            <person name="Jeong J.-T."/>
            <person name="Choi B.-S."/>
            <person name="Jung M."/>
            <person name="Ginzburg D."/>
            <person name="Zhao K."/>
            <person name="Won S.Y."/>
            <person name="Oh T.-J."/>
            <person name="Yu Y."/>
            <person name="Kim N.-H."/>
            <person name="Lee O.R."/>
            <person name="Lee T.-H."/>
            <person name="Bashyal P."/>
            <person name="Kim T.-S."/>
            <person name="Lee W.-H."/>
            <person name="Kawkins C."/>
            <person name="Kim C.-K."/>
            <person name="Kim J.S."/>
            <person name="Ahn B.O."/>
            <person name="Rhee S.Y."/>
            <person name="Sohng J.K."/>
        </authorList>
    </citation>
    <scope>NUCLEOTIDE SEQUENCE</scope>
    <source>
        <tissue evidence="1">Leaf</tissue>
    </source>
</reference>
<sequence length="132" mass="14670">MSAAIDLEEASSSRSEISTTFSDLPLPLVRRADFLTYGDALLDFLPPLTIFLFPPLEGSGTSSAPNVTLALELSTLPFIFFYFNSHVFSNNRDNHPIQQEVQIEVARLVLTPNFQTPEDTDPPWGLLLRAES</sequence>